<evidence type="ECO:0000313" key="12">
    <source>
        <dbReference type="Proteomes" id="UP000053091"/>
    </source>
</evidence>
<name>A0A0S7BQK2_9BACT</name>
<dbReference type="Proteomes" id="UP000053091">
    <property type="component" value="Unassembled WGS sequence"/>
</dbReference>
<dbReference type="PROSITE" id="PS50045">
    <property type="entry name" value="SIGMA54_INTERACT_4"/>
    <property type="match status" value="1"/>
</dbReference>
<keyword evidence="5" id="KW-0805">Transcription regulation</keyword>
<keyword evidence="1 8" id="KW-0597">Phosphoprotein</keyword>
<keyword evidence="12" id="KW-1185">Reference proteome</keyword>
<dbReference type="InterPro" id="IPR058031">
    <property type="entry name" value="AAA_lid_NorR"/>
</dbReference>
<dbReference type="InterPro" id="IPR009057">
    <property type="entry name" value="Homeodomain-like_sf"/>
</dbReference>
<dbReference type="PROSITE" id="PS00676">
    <property type="entry name" value="SIGMA54_INTERACT_2"/>
    <property type="match status" value="1"/>
</dbReference>
<feature type="domain" description="Sigma-54 factor interaction" evidence="9">
    <location>
        <begin position="139"/>
        <end position="368"/>
    </location>
</feature>
<dbReference type="InterPro" id="IPR027417">
    <property type="entry name" value="P-loop_NTPase"/>
</dbReference>
<dbReference type="InterPro" id="IPR025662">
    <property type="entry name" value="Sigma_54_int_dom_ATP-bd_1"/>
</dbReference>
<dbReference type="GO" id="GO:0006355">
    <property type="term" value="P:regulation of DNA-templated transcription"/>
    <property type="evidence" value="ECO:0007669"/>
    <property type="project" value="InterPro"/>
</dbReference>
<evidence type="ECO:0000256" key="8">
    <source>
        <dbReference type="PROSITE-ProRule" id="PRU00169"/>
    </source>
</evidence>
<dbReference type="Pfam" id="PF00072">
    <property type="entry name" value="Response_reg"/>
    <property type="match status" value="1"/>
</dbReference>
<evidence type="ECO:0000256" key="1">
    <source>
        <dbReference type="ARBA" id="ARBA00022553"/>
    </source>
</evidence>
<dbReference type="InterPro" id="IPR001789">
    <property type="entry name" value="Sig_transdc_resp-reg_receiver"/>
</dbReference>
<evidence type="ECO:0000256" key="2">
    <source>
        <dbReference type="ARBA" id="ARBA00022741"/>
    </source>
</evidence>
<dbReference type="SUPFAM" id="SSF46689">
    <property type="entry name" value="Homeodomain-like"/>
    <property type="match status" value="1"/>
</dbReference>
<keyword evidence="2" id="KW-0547">Nucleotide-binding</keyword>
<sequence length="461" mass="51709">MSVSKILVVDDDVTFCMMLETLLRKHDYEVAHSYTYADGRKKLADFNPDIVLTDLRLPDHDGLEILQLVKRDVPEVPVILMTSYGDIRTAVRAMKMGAFDYVTKPVNPDEILSTVQRAVNSRNKASTEVNLQVSEESYIEGVSDASLKILEHTTLVAPTGMSVLIMGESGTGKEFVARRIHALSQRSDKPFVAIDCGALPRDLAGSELFGHMKGAFTGAIADKQGQFEVANGGTIFLDEIGNLSYDIQIQLLRAIQERKIRRVGSTVEIQVDVRIITATNEDLKQAVLRGDFREDLYHRINEFAIQVAPLRDRPEDMLMFARHFLAQANKELLRDVDGFAPDVMQIFKRYSWPGNLRELRNIIKRAVLLSKGPVITAGTLPDELTAEADASAIVQPVEKGPVDEKPAEDIDLRETSRRSERELIITTLEKVRFNKSKAAKLLNVDRKTLYNKMKQYGIPLQ</sequence>
<dbReference type="SMART" id="SM00382">
    <property type="entry name" value="AAA"/>
    <property type="match status" value="1"/>
</dbReference>
<dbReference type="OrthoDB" id="9810703at2"/>
<dbReference type="PRINTS" id="PR01590">
    <property type="entry name" value="HTHFIS"/>
</dbReference>
<dbReference type="InterPro" id="IPR002197">
    <property type="entry name" value="HTH_Fis"/>
</dbReference>
<reference evidence="11" key="1">
    <citation type="journal article" date="2015" name="Genome Announc.">
        <title>Draft Genome Sequence of Bacteroidales Strain TBC1, a Novel Isolate from a Methanogenic Wastewater Treatment System.</title>
        <authorList>
            <person name="Tourlousse D.M."/>
            <person name="Matsuura N."/>
            <person name="Sun L."/>
            <person name="Toyonaga M."/>
            <person name="Kuroda K."/>
            <person name="Ohashi A."/>
            <person name="Cruz R."/>
            <person name="Yamaguchi T."/>
            <person name="Sekiguchi Y."/>
        </authorList>
    </citation>
    <scope>NUCLEOTIDE SEQUENCE [LARGE SCALE GENOMIC DNA]</scope>
    <source>
        <strain evidence="11">TBC1</strain>
    </source>
</reference>
<dbReference type="Gene3D" id="3.40.50.300">
    <property type="entry name" value="P-loop containing nucleotide triphosphate hydrolases"/>
    <property type="match status" value="1"/>
</dbReference>
<dbReference type="PROSITE" id="PS00675">
    <property type="entry name" value="SIGMA54_INTERACT_1"/>
    <property type="match status" value="1"/>
</dbReference>
<evidence type="ECO:0000313" key="11">
    <source>
        <dbReference type="EMBL" id="GAP43045.1"/>
    </source>
</evidence>
<dbReference type="PANTHER" id="PTHR32071">
    <property type="entry name" value="TRANSCRIPTIONAL REGULATORY PROTEIN"/>
    <property type="match status" value="1"/>
</dbReference>
<accession>A0A0S7BQK2</accession>
<keyword evidence="6 11" id="KW-0238">DNA-binding</keyword>
<dbReference type="InterPro" id="IPR002078">
    <property type="entry name" value="Sigma_54_int"/>
</dbReference>
<dbReference type="InterPro" id="IPR003593">
    <property type="entry name" value="AAA+_ATPase"/>
</dbReference>
<keyword evidence="7" id="KW-0804">Transcription</keyword>
<proteinExistence type="predicted"/>
<dbReference type="Pfam" id="PF25601">
    <property type="entry name" value="AAA_lid_14"/>
    <property type="match status" value="1"/>
</dbReference>
<evidence type="ECO:0000259" key="9">
    <source>
        <dbReference type="PROSITE" id="PS50045"/>
    </source>
</evidence>
<evidence type="ECO:0000256" key="5">
    <source>
        <dbReference type="ARBA" id="ARBA00023015"/>
    </source>
</evidence>
<protein>
    <submittedName>
        <fullName evidence="11">DNA-binding transcriptional response regulator, NtrC family</fullName>
    </submittedName>
</protein>
<dbReference type="InterPro" id="IPR025944">
    <property type="entry name" value="Sigma_54_int_dom_CS"/>
</dbReference>
<evidence type="ECO:0000256" key="4">
    <source>
        <dbReference type="ARBA" id="ARBA00023012"/>
    </source>
</evidence>
<dbReference type="FunFam" id="3.40.50.2300:FF:000018">
    <property type="entry name" value="DNA-binding transcriptional regulator NtrC"/>
    <property type="match status" value="1"/>
</dbReference>
<evidence type="ECO:0000256" key="7">
    <source>
        <dbReference type="ARBA" id="ARBA00023163"/>
    </source>
</evidence>
<dbReference type="PROSITE" id="PS50110">
    <property type="entry name" value="RESPONSE_REGULATORY"/>
    <property type="match status" value="1"/>
</dbReference>
<dbReference type="SUPFAM" id="SSF52172">
    <property type="entry name" value="CheY-like"/>
    <property type="match status" value="1"/>
</dbReference>
<dbReference type="PROSITE" id="PS00688">
    <property type="entry name" value="SIGMA54_INTERACT_3"/>
    <property type="match status" value="1"/>
</dbReference>
<dbReference type="AlphaFoldDB" id="A0A0S7BQK2"/>
<dbReference type="RefSeq" id="WP_062039733.1">
    <property type="nucleotide sequence ID" value="NZ_DF968182.1"/>
</dbReference>
<dbReference type="SUPFAM" id="SSF52540">
    <property type="entry name" value="P-loop containing nucleoside triphosphate hydrolases"/>
    <property type="match status" value="1"/>
</dbReference>
<dbReference type="Gene3D" id="1.10.8.60">
    <property type="match status" value="1"/>
</dbReference>
<dbReference type="GO" id="GO:0043565">
    <property type="term" value="F:sequence-specific DNA binding"/>
    <property type="evidence" value="ECO:0007669"/>
    <property type="project" value="InterPro"/>
</dbReference>
<feature type="domain" description="Response regulatory" evidence="10">
    <location>
        <begin position="5"/>
        <end position="119"/>
    </location>
</feature>
<organism evidence="11">
    <name type="scientific">Lentimicrobium saccharophilum</name>
    <dbReference type="NCBI Taxonomy" id="1678841"/>
    <lineage>
        <taxon>Bacteria</taxon>
        <taxon>Pseudomonadati</taxon>
        <taxon>Bacteroidota</taxon>
        <taxon>Bacteroidia</taxon>
        <taxon>Bacteroidales</taxon>
        <taxon>Lentimicrobiaceae</taxon>
        <taxon>Lentimicrobium</taxon>
    </lineage>
</organism>
<dbReference type="Gene3D" id="3.40.50.2300">
    <property type="match status" value="1"/>
</dbReference>
<dbReference type="GO" id="GO:0005524">
    <property type="term" value="F:ATP binding"/>
    <property type="evidence" value="ECO:0007669"/>
    <property type="project" value="UniProtKB-KW"/>
</dbReference>
<gene>
    <name evidence="11" type="ORF">TBC1_111187</name>
</gene>
<dbReference type="CDD" id="cd00009">
    <property type="entry name" value="AAA"/>
    <property type="match status" value="1"/>
</dbReference>
<dbReference type="InterPro" id="IPR025943">
    <property type="entry name" value="Sigma_54_int_dom_ATP-bd_2"/>
</dbReference>
<dbReference type="FunFam" id="3.40.50.300:FF:000006">
    <property type="entry name" value="DNA-binding transcriptional regulator NtrC"/>
    <property type="match status" value="1"/>
</dbReference>
<dbReference type="STRING" id="1678841.TBC1_111187"/>
<dbReference type="InterPro" id="IPR011006">
    <property type="entry name" value="CheY-like_superfamily"/>
</dbReference>
<dbReference type="GO" id="GO:0000160">
    <property type="term" value="P:phosphorelay signal transduction system"/>
    <property type="evidence" value="ECO:0007669"/>
    <property type="project" value="UniProtKB-KW"/>
</dbReference>
<dbReference type="PATRIC" id="fig|1678841.3.peg.1349"/>
<evidence type="ECO:0000256" key="3">
    <source>
        <dbReference type="ARBA" id="ARBA00022840"/>
    </source>
</evidence>
<feature type="modified residue" description="4-aspartylphosphate" evidence="8">
    <location>
        <position position="54"/>
    </location>
</feature>
<dbReference type="EMBL" id="DF968182">
    <property type="protein sequence ID" value="GAP43045.1"/>
    <property type="molecule type" value="Genomic_DNA"/>
</dbReference>
<dbReference type="SMART" id="SM00448">
    <property type="entry name" value="REC"/>
    <property type="match status" value="1"/>
</dbReference>
<keyword evidence="4" id="KW-0902">Two-component regulatory system</keyword>
<dbReference type="PANTHER" id="PTHR32071:SF81">
    <property type="entry name" value="PROPIONATE CATABOLISM OPERON REGULATORY PROTEIN"/>
    <property type="match status" value="1"/>
</dbReference>
<evidence type="ECO:0000259" key="10">
    <source>
        <dbReference type="PROSITE" id="PS50110"/>
    </source>
</evidence>
<keyword evidence="3" id="KW-0067">ATP-binding</keyword>
<dbReference type="Pfam" id="PF00158">
    <property type="entry name" value="Sigma54_activat"/>
    <property type="match status" value="1"/>
</dbReference>
<dbReference type="Pfam" id="PF02954">
    <property type="entry name" value="HTH_8"/>
    <property type="match status" value="1"/>
</dbReference>
<evidence type="ECO:0000256" key="6">
    <source>
        <dbReference type="ARBA" id="ARBA00023125"/>
    </source>
</evidence>
<dbReference type="Gene3D" id="1.10.10.60">
    <property type="entry name" value="Homeodomain-like"/>
    <property type="match status" value="1"/>
</dbReference>